<dbReference type="GO" id="GO:0098636">
    <property type="term" value="C:protein complex involved in cell adhesion"/>
    <property type="evidence" value="ECO:0007669"/>
    <property type="project" value="TreeGrafter"/>
</dbReference>
<dbReference type="Gene3D" id="2.60.40.2080">
    <property type="match status" value="3"/>
</dbReference>
<dbReference type="GO" id="GO:0009986">
    <property type="term" value="C:cell surface"/>
    <property type="evidence" value="ECO:0007669"/>
    <property type="project" value="TreeGrafter"/>
</dbReference>
<evidence type="ECO:0000259" key="1">
    <source>
        <dbReference type="Pfam" id="PF09458"/>
    </source>
</evidence>
<dbReference type="Proteomes" id="UP000383932">
    <property type="component" value="Unassembled WGS sequence"/>
</dbReference>
<dbReference type="GO" id="GO:0046871">
    <property type="term" value="F:N-acetylgalactosamine binding"/>
    <property type="evidence" value="ECO:0007669"/>
    <property type="project" value="TreeGrafter"/>
</dbReference>
<dbReference type="GO" id="GO:0030247">
    <property type="term" value="F:polysaccharide binding"/>
    <property type="evidence" value="ECO:0007669"/>
    <property type="project" value="TreeGrafter"/>
</dbReference>
<dbReference type="SUPFAM" id="SSF141086">
    <property type="entry name" value="Agglutinin HPA-like"/>
    <property type="match status" value="2"/>
</dbReference>
<dbReference type="EMBL" id="SSOP01000246">
    <property type="protein sequence ID" value="KAB5589629.1"/>
    <property type="molecule type" value="Genomic_DNA"/>
</dbReference>
<evidence type="ECO:0000313" key="2">
    <source>
        <dbReference type="EMBL" id="KAB5589629.1"/>
    </source>
</evidence>
<dbReference type="OrthoDB" id="5419324at2759"/>
<sequence length="291" mass="32498">MSDFNFRTSEEASWRNNAGSRYFKTISIQRPKNSIPIGLNMIDIGTGANVRVKAYTDRISTRDANEGNGEFNADIHLDSWWDTKFLAAGCTWLDLSNRGPLDGFQWGTVNSSQMFAEKQQKVKFPRQPGSGKGFNSPPNVIVWLRSLDVAEGQNTRFEAFVTDITTRDFTLHLRSWGGTLVYDTAVDWIAVSTDNPEARVGQFTPEGAPSELDGGKIGYTEKFDFDKPFSHPPRVLVALNKLDVGNEKYLRIEANAQNITEDGFEMVINSWDDTVLYSGAAAYIAIEDLDS</sequence>
<accession>A0A5N5QDE9</accession>
<gene>
    <name evidence="2" type="ORF">CTheo_6924</name>
</gene>
<name>A0A5N5QDE9_9AGAM</name>
<feature type="domain" description="H-type lectin" evidence="1">
    <location>
        <begin position="132"/>
        <end position="191"/>
    </location>
</feature>
<feature type="domain" description="H-type lectin" evidence="1">
    <location>
        <begin position="222"/>
        <end position="286"/>
    </location>
</feature>
<comment type="caution">
    <text evidence="2">The sequence shown here is derived from an EMBL/GenBank/DDBJ whole genome shotgun (WGS) entry which is preliminary data.</text>
</comment>
<dbReference type="PANTHER" id="PTHR46938">
    <property type="entry name" value="DISCOIDIN-1 SUBUNIT A-RELATED-RELATED"/>
    <property type="match status" value="1"/>
</dbReference>
<organism evidence="2 3">
    <name type="scientific">Ceratobasidium theobromae</name>
    <dbReference type="NCBI Taxonomy" id="1582974"/>
    <lineage>
        <taxon>Eukaryota</taxon>
        <taxon>Fungi</taxon>
        <taxon>Dikarya</taxon>
        <taxon>Basidiomycota</taxon>
        <taxon>Agaricomycotina</taxon>
        <taxon>Agaricomycetes</taxon>
        <taxon>Cantharellales</taxon>
        <taxon>Ceratobasidiaceae</taxon>
        <taxon>Ceratobasidium</taxon>
    </lineage>
</organism>
<dbReference type="AlphaFoldDB" id="A0A5N5QDE9"/>
<dbReference type="GO" id="GO:0098609">
    <property type="term" value="P:cell-cell adhesion"/>
    <property type="evidence" value="ECO:0007669"/>
    <property type="project" value="TreeGrafter"/>
</dbReference>
<evidence type="ECO:0000313" key="3">
    <source>
        <dbReference type="Proteomes" id="UP000383932"/>
    </source>
</evidence>
<proteinExistence type="predicted"/>
<keyword evidence="3" id="KW-1185">Reference proteome</keyword>
<dbReference type="Pfam" id="PF09458">
    <property type="entry name" value="H_lectin"/>
    <property type="match status" value="2"/>
</dbReference>
<dbReference type="InterPro" id="IPR037221">
    <property type="entry name" value="H-type_lectin_dom_sf"/>
</dbReference>
<dbReference type="InterPro" id="IPR052487">
    <property type="entry name" value="Galactose-binding_lectin"/>
</dbReference>
<reference evidence="2 3" key="1">
    <citation type="journal article" date="2019" name="Fungal Biol. Biotechnol.">
        <title>Draft genome sequence of fastidious pathogen Ceratobasidium theobromae, which causes vascular-streak dieback in Theobroma cacao.</title>
        <authorList>
            <person name="Ali S.S."/>
            <person name="Asman A."/>
            <person name="Shao J."/>
            <person name="Firmansyah A.P."/>
            <person name="Susilo A.W."/>
            <person name="Rosmana A."/>
            <person name="McMahon P."/>
            <person name="Junaid M."/>
            <person name="Guest D."/>
            <person name="Kheng T.Y."/>
            <person name="Meinhardt L.W."/>
            <person name="Bailey B.A."/>
        </authorList>
    </citation>
    <scope>NUCLEOTIDE SEQUENCE [LARGE SCALE GENOMIC DNA]</scope>
    <source>
        <strain evidence="2 3">CT2</strain>
    </source>
</reference>
<dbReference type="InterPro" id="IPR019019">
    <property type="entry name" value="H-type_lectin_domain"/>
</dbReference>
<protein>
    <recommendedName>
        <fullName evidence="1">H-type lectin domain-containing protein</fullName>
    </recommendedName>
</protein>
<dbReference type="GO" id="GO:0070492">
    <property type="term" value="F:oligosaccharide binding"/>
    <property type="evidence" value="ECO:0007669"/>
    <property type="project" value="TreeGrafter"/>
</dbReference>